<evidence type="ECO:0000313" key="2">
    <source>
        <dbReference type="Proteomes" id="UP000249754"/>
    </source>
</evidence>
<dbReference type="AlphaFoldDB" id="A0A327SAN8"/>
<reference evidence="1 2" key="1">
    <citation type="submission" date="2018-06" db="EMBL/GenBank/DDBJ databases">
        <title>Genomic Encyclopedia of Archaeal and Bacterial Type Strains, Phase II (KMG-II): from individual species to whole genera.</title>
        <authorList>
            <person name="Goeker M."/>
        </authorList>
    </citation>
    <scope>NUCLEOTIDE SEQUENCE [LARGE SCALE GENOMIC DNA]</scope>
    <source>
        <strain evidence="1 2">DSM 14825</strain>
    </source>
</reference>
<dbReference type="RefSeq" id="WP_111635560.1">
    <property type="nucleotide sequence ID" value="NZ_QLLR01000028.1"/>
</dbReference>
<evidence type="ECO:0000313" key="1">
    <source>
        <dbReference type="EMBL" id="RAJ25004.1"/>
    </source>
</evidence>
<comment type="caution">
    <text evidence="1">The sequence shown here is derived from an EMBL/GenBank/DDBJ whole genome shotgun (WGS) entry which is preliminary data.</text>
</comment>
<protein>
    <submittedName>
        <fullName evidence="1">Uncharacterized protein</fullName>
    </submittedName>
</protein>
<name>A0A327SAN8_9SPHI</name>
<gene>
    <name evidence="1" type="ORF">LY11_04191</name>
</gene>
<organism evidence="1 2">
    <name type="scientific">Pedobacter cryoconitis</name>
    <dbReference type="NCBI Taxonomy" id="188932"/>
    <lineage>
        <taxon>Bacteria</taxon>
        <taxon>Pseudomonadati</taxon>
        <taxon>Bacteroidota</taxon>
        <taxon>Sphingobacteriia</taxon>
        <taxon>Sphingobacteriales</taxon>
        <taxon>Sphingobacteriaceae</taxon>
        <taxon>Pedobacter</taxon>
    </lineage>
</organism>
<sequence>MAVGEIGMSLKDFYSITYIEYHYICKSYMAKDEREWLRTRLHASLMINLQMPKDQHIKPEDLFSLPSDKIIKEKKDLPTLEEMLKAAERYRKE</sequence>
<dbReference type="EMBL" id="QLLR01000028">
    <property type="protein sequence ID" value="RAJ25004.1"/>
    <property type="molecule type" value="Genomic_DNA"/>
</dbReference>
<accession>A0A327SAN8</accession>
<dbReference type="Proteomes" id="UP000249754">
    <property type="component" value="Unassembled WGS sequence"/>
</dbReference>
<dbReference type="OrthoDB" id="1453380at2"/>
<proteinExistence type="predicted"/>